<feature type="region of interest" description="Disordered" evidence="1">
    <location>
        <begin position="473"/>
        <end position="616"/>
    </location>
</feature>
<dbReference type="InterPro" id="IPR001680">
    <property type="entry name" value="WD40_rpt"/>
</dbReference>
<comment type="caution">
    <text evidence="2">The sequence shown here is derived from an EMBL/GenBank/DDBJ whole genome shotgun (WGS) entry which is preliminary data.</text>
</comment>
<sequence length="865" mass="92944">MSVSSTSDTSVLSFTSPATTAPMKDEQKVHTYPTSSECTSLKITPSGNFMLAGFADGTLRLFDLNYSSNKKGAGAAGEYPHAGSGEIMAHIQAKGLHTNLIMSLGITEDGRFCFGGVLRGSVEMVCVDLSNVEEFYKNSGKKKLGNLSSLVRIFKHQDAKLKGFGSVTRLSDGLDTSDSSYRLFCGKGIKNIHIWSFKPPTAANPDPIWECIYDTQSNGMTVEYLAFRRGKGGLQGVSKSQGQCIRLWDLSGEEKHEPRPESKRPSFVDVPNTENAVGVFGSYAFAGGHGVRVVDLDNDSPPFMTNDMEIPPPSASKSAGTSGGSSRRRAMRTVVTASGISDGSRVLFELSDGNVLYYSDELAVQQSSPLCNLPAEWSMEKSDDRYVTNKITVNKIGANGIMVVITTHFNGRSGYGEINTKILSDFDDTIAVSKPPPAATPSSPISNLFVEDRKNNWGWMGVVPFAVNEKPLLEDESDEEKPPATPKKNTKAPKSTSKSTGKKRQSSANHAEGGKRGRADQTTDSVLVTPAQTYRRTSTGKSSSASSSSSSSSTSPPSSLSSSSHISPRASSSGGGASLPRTSPKPLTPRSYDGLPPAQYSAPPPPVIQSTSPSKLEAQINREVAEALAELRRRPQLTVVEPAGLYNFPKPKVSTGHLHAHSSAPHCHTTASKKHKNLTFIPPTTNFESRFPNPPLPLSPSLDAIHRSQRTQLLQSFHASYEIFMSNLASATARMKATRSLSASGVQYTTGAGLITRTSAPQESGGSHHAMGGTRQATATTMDSTPPTFQALQDIVEIRTARNMKIDEAITAQQEVLADLLARQRMESQVLAAKQGKEKGEKVEMVAVDFPFQDCFVQAKKDMTG</sequence>
<feature type="region of interest" description="Disordered" evidence="1">
    <location>
        <begin position="1"/>
        <end position="31"/>
    </location>
</feature>
<feature type="region of interest" description="Disordered" evidence="1">
    <location>
        <begin position="251"/>
        <end position="270"/>
    </location>
</feature>
<accession>A0A9W7G997</accession>
<evidence type="ECO:0000313" key="3">
    <source>
        <dbReference type="Proteomes" id="UP001165065"/>
    </source>
</evidence>
<dbReference type="AlphaFoldDB" id="A0A9W7G997"/>
<feature type="region of interest" description="Disordered" evidence="1">
    <location>
        <begin position="306"/>
        <end position="329"/>
    </location>
</feature>
<organism evidence="2 3">
    <name type="scientific">Triparma columacea</name>
    <dbReference type="NCBI Taxonomy" id="722753"/>
    <lineage>
        <taxon>Eukaryota</taxon>
        <taxon>Sar</taxon>
        <taxon>Stramenopiles</taxon>
        <taxon>Ochrophyta</taxon>
        <taxon>Bolidophyceae</taxon>
        <taxon>Parmales</taxon>
        <taxon>Triparmaceae</taxon>
        <taxon>Triparma</taxon>
    </lineage>
</organism>
<feature type="compositionally biased region" description="Polar residues" evidence="1">
    <location>
        <begin position="522"/>
        <end position="541"/>
    </location>
</feature>
<evidence type="ECO:0000256" key="1">
    <source>
        <dbReference type="SAM" id="MobiDB-lite"/>
    </source>
</evidence>
<dbReference type="SUPFAM" id="SSF50978">
    <property type="entry name" value="WD40 repeat-like"/>
    <property type="match status" value="1"/>
</dbReference>
<dbReference type="EMBL" id="BRYA01000123">
    <property type="protein sequence ID" value="GMI40246.1"/>
    <property type="molecule type" value="Genomic_DNA"/>
</dbReference>
<dbReference type="Proteomes" id="UP001165065">
    <property type="component" value="Unassembled WGS sequence"/>
</dbReference>
<dbReference type="Gene3D" id="2.130.10.10">
    <property type="entry name" value="YVTN repeat-like/Quinoprotein amine dehydrogenase"/>
    <property type="match status" value="1"/>
</dbReference>
<keyword evidence="3" id="KW-1185">Reference proteome</keyword>
<gene>
    <name evidence="2" type="ORF">TrCOL_g5413</name>
</gene>
<feature type="compositionally biased region" description="Low complexity" evidence="1">
    <location>
        <begin position="542"/>
        <end position="572"/>
    </location>
</feature>
<dbReference type="InterPro" id="IPR015943">
    <property type="entry name" value="WD40/YVTN_repeat-like_dom_sf"/>
</dbReference>
<reference evidence="3" key="1">
    <citation type="journal article" date="2023" name="Commun. Biol.">
        <title>Genome analysis of Parmales, the sister group of diatoms, reveals the evolutionary specialization of diatoms from phago-mixotrophs to photoautotrophs.</title>
        <authorList>
            <person name="Ban H."/>
            <person name="Sato S."/>
            <person name="Yoshikawa S."/>
            <person name="Yamada K."/>
            <person name="Nakamura Y."/>
            <person name="Ichinomiya M."/>
            <person name="Sato N."/>
            <person name="Blanc-Mathieu R."/>
            <person name="Endo H."/>
            <person name="Kuwata A."/>
            <person name="Ogata H."/>
        </authorList>
    </citation>
    <scope>NUCLEOTIDE SEQUENCE [LARGE SCALE GENOMIC DNA]</scope>
</reference>
<feature type="compositionally biased region" description="Basic and acidic residues" evidence="1">
    <location>
        <begin position="512"/>
        <end position="521"/>
    </location>
</feature>
<dbReference type="InterPro" id="IPR036322">
    <property type="entry name" value="WD40_repeat_dom_sf"/>
</dbReference>
<dbReference type="OrthoDB" id="161629at2759"/>
<feature type="compositionally biased region" description="Low complexity" evidence="1">
    <location>
        <begin position="1"/>
        <end position="16"/>
    </location>
</feature>
<dbReference type="SMART" id="SM00320">
    <property type="entry name" value="WD40"/>
    <property type="match status" value="1"/>
</dbReference>
<feature type="compositionally biased region" description="Basic and acidic residues" evidence="1">
    <location>
        <begin position="252"/>
        <end position="266"/>
    </location>
</feature>
<protein>
    <submittedName>
        <fullName evidence="2">Uncharacterized protein</fullName>
    </submittedName>
</protein>
<proteinExistence type="predicted"/>
<name>A0A9W7G997_9STRA</name>
<evidence type="ECO:0000313" key="2">
    <source>
        <dbReference type="EMBL" id="GMI40246.1"/>
    </source>
</evidence>